<dbReference type="InterPro" id="IPR019903">
    <property type="entry name" value="RIC_family"/>
</dbReference>
<evidence type="ECO:0000313" key="2">
    <source>
        <dbReference type="Proteomes" id="UP000006860"/>
    </source>
</evidence>
<accession>F0SIA9</accession>
<gene>
    <name evidence="1" type="ordered locus">Plabr_0875</name>
</gene>
<sequence>MRTDCDLDTPVPIWVIEHPETLSIFREHGIDDSCGGKSLRYACQQQNVAPEHILTILLSILKTDEHS</sequence>
<organism evidence="1 2">
    <name type="scientific">Rubinisphaera brasiliensis (strain ATCC 49424 / DSM 5305 / JCM 21570 / IAM 15109 / NBRC 103401 / IFAM 1448)</name>
    <name type="common">Planctomyces brasiliensis</name>
    <dbReference type="NCBI Taxonomy" id="756272"/>
    <lineage>
        <taxon>Bacteria</taxon>
        <taxon>Pseudomonadati</taxon>
        <taxon>Planctomycetota</taxon>
        <taxon>Planctomycetia</taxon>
        <taxon>Planctomycetales</taxon>
        <taxon>Planctomycetaceae</taxon>
        <taxon>Rubinisphaera</taxon>
    </lineage>
</organism>
<dbReference type="KEGG" id="pbs:Plabr_0875"/>
<keyword evidence="2" id="KW-1185">Reference proteome</keyword>
<dbReference type="HOGENOM" id="CLU_2809796_0_0_0"/>
<dbReference type="eggNOG" id="COG2846">
    <property type="taxonomic scope" value="Bacteria"/>
</dbReference>
<reference evidence="2" key="1">
    <citation type="submission" date="2011-02" db="EMBL/GenBank/DDBJ databases">
        <title>The complete genome of Planctomyces brasiliensis DSM 5305.</title>
        <authorList>
            <person name="Lucas S."/>
            <person name="Copeland A."/>
            <person name="Lapidus A."/>
            <person name="Bruce D."/>
            <person name="Goodwin L."/>
            <person name="Pitluck S."/>
            <person name="Kyrpides N."/>
            <person name="Mavromatis K."/>
            <person name="Pagani I."/>
            <person name="Ivanova N."/>
            <person name="Ovchinnikova G."/>
            <person name="Lu M."/>
            <person name="Detter J.C."/>
            <person name="Han C."/>
            <person name="Land M."/>
            <person name="Hauser L."/>
            <person name="Markowitz V."/>
            <person name="Cheng J.-F."/>
            <person name="Hugenholtz P."/>
            <person name="Woyke T."/>
            <person name="Wu D."/>
            <person name="Tindall B."/>
            <person name="Pomrenke H.G."/>
            <person name="Brambilla E."/>
            <person name="Klenk H.-P."/>
            <person name="Eisen J.A."/>
        </authorList>
    </citation>
    <scope>NUCLEOTIDE SEQUENCE [LARGE SCALE GENOMIC DNA]</scope>
    <source>
        <strain evidence="2">ATCC 49424 / DSM 5305 / JCM 21570 / NBRC 103401 / IFAM 1448</strain>
    </source>
</reference>
<dbReference type="AlphaFoldDB" id="F0SIA9"/>
<evidence type="ECO:0000313" key="1">
    <source>
        <dbReference type="EMBL" id="ADY58498.1"/>
    </source>
</evidence>
<dbReference type="RefSeq" id="WP_013627238.1">
    <property type="nucleotide sequence ID" value="NC_015174.1"/>
</dbReference>
<dbReference type="OrthoDB" id="287027at2"/>
<dbReference type="EMBL" id="CP002546">
    <property type="protein sequence ID" value="ADY58498.1"/>
    <property type="molecule type" value="Genomic_DNA"/>
</dbReference>
<proteinExistence type="predicted"/>
<name>F0SIA9_RUBBR</name>
<protein>
    <submittedName>
        <fullName evidence="1">Uncharacterized protein</fullName>
    </submittedName>
</protein>
<dbReference type="Proteomes" id="UP000006860">
    <property type="component" value="Chromosome"/>
</dbReference>
<dbReference type="STRING" id="756272.Plabr_0875"/>
<dbReference type="Pfam" id="PF04405">
    <property type="entry name" value="ScdA_N"/>
    <property type="match status" value="1"/>
</dbReference>